<keyword evidence="2" id="KW-1185">Reference proteome</keyword>
<dbReference type="EMBL" id="AACS02000004">
    <property type="protein sequence ID" value="EFI27868.1"/>
    <property type="molecule type" value="Genomic_DNA"/>
</dbReference>
<dbReference type="GeneID" id="9379551"/>
<accession>D6RM10</accession>
<dbReference type="VEuPathDB" id="FungiDB:CC1G_14361"/>
<evidence type="ECO:0000313" key="1">
    <source>
        <dbReference type="EMBL" id="EFI27868.1"/>
    </source>
</evidence>
<evidence type="ECO:0000313" key="2">
    <source>
        <dbReference type="Proteomes" id="UP000001861"/>
    </source>
</evidence>
<dbReference type="RefSeq" id="XP_002911362.1">
    <property type="nucleotide sequence ID" value="XM_002911316.1"/>
</dbReference>
<dbReference type="InParanoid" id="D6RM10"/>
<name>D6RM10_COPC7</name>
<proteinExistence type="predicted"/>
<dbReference type="Proteomes" id="UP000001861">
    <property type="component" value="Unassembled WGS sequence"/>
</dbReference>
<dbReference type="HOGENOM" id="CLU_3087144_0_0_1"/>
<comment type="caution">
    <text evidence="1">The sequence shown here is derived from an EMBL/GenBank/DDBJ whole genome shotgun (WGS) entry which is preliminary data.</text>
</comment>
<gene>
    <name evidence="1" type="ORF">CC1G_14361</name>
</gene>
<dbReference type="AlphaFoldDB" id="D6RM10"/>
<reference evidence="1 2" key="1">
    <citation type="journal article" date="2010" name="Proc. Natl. Acad. Sci. U.S.A.">
        <title>Insights into evolution of multicellular fungi from the assembled chromosomes of the mushroom Coprinopsis cinerea (Coprinus cinereus).</title>
        <authorList>
            <person name="Stajich J.E."/>
            <person name="Wilke S.K."/>
            <person name="Ahren D."/>
            <person name="Au C.H."/>
            <person name="Birren B.W."/>
            <person name="Borodovsky M."/>
            <person name="Burns C."/>
            <person name="Canback B."/>
            <person name="Casselton L.A."/>
            <person name="Cheng C.K."/>
            <person name="Deng J."/>
            <person name="Dietrich F.S."/>
            <person name="Fargo D.C."/>
            <person name="Farman M.L."/>
            <person name="Gathman A.C."/>
            <person name="Goldberg J."/>
            <person name="Guigo R."/>
            <person name="Hoegger P.J."/>
            <person name="Hooker J.B."/>
            <person name="Huggins A."/>
            <person name="James T.Y."/>
            <person name="Kamada T."/>
            <person name="Kilaru S."/>
            <person name="Kodira C."/>
            <person name="Kues U."/>
            <person name="Kupfer D."/>
            <person name="Kwan H.S."/>
            <person name="Lomsadze A."/>
            <person name="Li W."/>
            <person name="Lilly W.W."/>
            <person name="Ma L.J."/>
            <person name="Mackey A.J."/>
            <person name="Manning G."/>
            <person name="Martin F."/>
            <person name="Muraguchi H."/>
            <person name="Natvig D.O."/>
            <person name="Palmerini H."/>
            <person name="Ramesh M.A."/>
            <person name="Rehmeyer C.J."/>
            <person name="Roe B.A."/>
            <person name="Shenoy N."/>
            <person name="Stanke M."/>
            <person name="Ter-Hovhannisyan V."/>
            <person name="Tunlid A."/>
            <person name="Velagapudi R."/>
            <person name="Vision T.J."/>
            <person name="Zeng Q."/>
            <person name="Zolan M.E."/>
            <person name="Pukkila P.J."/>
        </authorList>
    </citation>
    <scope>NUCLEOTIDE SEQUENCE [LARGE SCALE GENOMIC DNA]</scope>
    <source>
        <strain evidence="2">Okayama-7 / 130 / ATCC MYA-4618 / FGSC 9003</strain>
    </source>
</reference>
<dbReference type="KEGG" id="cci:CC1G_14361"/>
<protein>
    <submittedName>
        <fullName evidence="1">Uncharacterized protein</fullName>
    </submittedName>
</protein>
<organism evidence="1 2">
    <name type="scientific">Coprinopsis cinerea (strain Okayama-7 / 130 / ATCC MYA-4618 / FGSC 9003)</name>
    <name type="common">Inky cap fungus</name>
    <name type="synonym">Hormographiella aspergillata</name>
    <dbReference type="NCBI Taxonomy" id="240176"/>
    <lineage>
        <taxon>Eukaryota</taxon>
        <taxon>Fungi</taxon>
        <taxon>Dikarya</taxon>
        <taxon>Basidiomycota</taxon>
        <taxon>Agaricomycotina</taxon>
        <taxon>Agaricomycetes</taxon>
        <taxon>Agaricomycetidae</taxon>
        <taxon>Agaricales</taxon>
        <taxon>Agaricineae</taxon>
        <taxon>Psathyrellaceae</taxon>
        <taxon>Coprinopsis</taxon>
    </lineage>
</organism>
<sequence>MASAIVQRVENCLGTIRISVPARSWEAAAGGSLEVALDWAWFWQQAGLWGQE</sequence>